<dbReference type="EMBL" id="WWEO01000034">
    <property type="protein sequence ID" value="NCD68066.1"/>
    <property type="molecule type" value="Genomic_DNA"/>
</dbReference>
<keyword evidence="1" id="KW-1133">Transmembrane helix</keyword>
<evidence type="ECO:0000256" key="1">
    <source>
        <dbReference type="SAM" id="Phobius"/>
    </source>
</evidence>
<dbReference type="GO" id="GO:0000155">
    <property type="term" value="F:phosphorelay sensor kinase activity"/>
    <property type="evidence" value="ECO:0007669"/>
    <property type="project" value="InterPro"/>
</dbReference>
<reference evidence="3" key="1">
    <citation type="submission" date="2020-01" db="EMBL/GenBank/DDBJ databases">
        <authorList>
            <person name="Seo Y.L."/>
        </authorList>
    </citation>
    <scope>NUCLEOTIDE SEQUENCE</scope>
    <source>
        <strain evidence="3">R11</strain>
    </source>
</reference>
<accession>A0A966DS85</accession>
<dbReference type="Proteomes" id="UP000638732">
    <property type="component" value="Unassembled WGS sequence"/>
</dbReference>
<dbReference type="AlphaFoldDB" id="A0A966DS85"/>
<dbReference type="InterPro" id="IPR050640">
    <property type="entry name" value="Bact_2-comp_sensor_kinase"/>
</dbReference>
<feature type="transmembrane region" description="Helical" evidence="1">
    <location>
        <begin position="33"/>
        <end position="55"/>
    </location>
</feature>
<evidence type="ECO:0000259" key="2">
    <source>
        <dbReference type="Pfam" id="PF06580"/>
    </source>
</evidence>
<gene>
    <name evidence="3" type="ORF">GSY63_01710</name>
</gene>
<dbReference type="PANTHER" id="PTHR34220:SF7">
    <property type="entry name" value="SENSOR HISTIDINE KINASE YPDA"/>
    <property type="match status" value="1"/>
</dbReference>
<organism evidence="3 4">
    <name type="scientific">Mucilaginibacter agri</name>
    <dbReference type="NCBI Taxonomy" id="2695265"/>
    <lineage>
        <taxon>Bacteria</taxon>
        <taxon>Pseudomonadati</taxon>
        <taxon>Bacteroidota</taxon>
        <taxon>Sphingobacteriia</taxon>
        <taxon>Sphingobacteriales</taxon>
        <taxon>Sphingobacteriaceae</taxon>
        <taxon>Mucilaginibacter</taxon>
    </lineage>
</organism>
<keyword evidence="1" id="KW-0472">Membrane</keyword>
<reference evidence="3" key="2">
    <citation type="submission" date="2020-10" db="EMBL/GenBank/DDBJ databases">
        <title>Mucilaginibacter sp. nov., isolated from soil.</title>
        <authorList>
            <person name="Jeon C.O."/>
        </authorList>
    </citation>
    <scope>NUCLEOTIDE SEQUENCE</scope>
    <source>
        <strain evidence="3">R11</strain>
    </source>
</reference>
<comment type="caution">
    <text evidence="3">The sequence shown here is derived from an EMBL/GenBank/DDBJ whole genome shotgun (WGS) entry which is preliminary data.</text>
</comment>
<feature type="transmembrane region" description="Helical" evidence="1">
    <location>
        <begin position="109"/>
        <end position="129"/>
    </location>
</feature>
<protein>
    <recommendedName>
        <fullName evidence="2">Signal transduction histidine kinase internal region domain-containing protein</fullName>
    </recommendedName>
</protein>
<proteinExistence type="predicted"/>
<dbReference type="Pfam" id="PF06580">
    <property type="entry name" value="His_kinase"/>
    <property type="match status" value="1"/>
</dbReference>
<dbReference type="InterPro" id="IPR010559">
    <property type="entry name" value="Sig_transdc_His_kin_internal"/>
</dbReference>
<evidence type="ECO:0000313" key="4">
    <source>
        <dbReference type="Proteomes" id="UP000638732"/>
    </source>
</evidence>
<feature type="transmembrane region" description="Helical" evidence="1">
    <location>
        <begin position="62"/>
        <end position="79"/>
    </location>
</feature>
<evidence type="ECO:0000313" key="3">
    <source>
        <dbReference type="EMBL" id="NCD68066.1"/>
    </source>
</evidence>
<dbReference type="GO" id="GO:0016020">
    <property type="term" value="C:membrane"/>
    <property type="evidence" value="ECO:0007669"/>
    <property type="project" value="InterPro"/>
</dbReference>
<name>A0A966DS85_9SPHI</name>
<keyword evidence="4" id="KW-1185">Reference proteome</keyword>
<sequence length="345" mass="40075">MFRHLLVWALFILYELALINITVGLLASPLQYVIYYALNIFLFYGNAHIILDFAFFRTSRPYLISIALIILELLFFLWMKLHIDVWLTGGGPVRYALDTMHEKIYLTNIFREIFFIGFSIAYWSMLYMVKFKERNHFMEKESLRQITRSLELENKFITAENAFLQNQISPHLLFNTLNFIFNAVHKLSDRAGKGVMLLSELMRYSLLSSQDNRMVPLLAEIGQIDKLIELSALRFQGEIYLKFTKKGKLKEVMIPPLILLTLVENMLKHGDLGDRSNSGKIDLEVNQNGLHFTTQNLKRKSTPYPSSGVGLKNIKKRLANLFPERHQLAVTENDSIYKITLTLNL</sequence>
<keyword evidence="1" id="KW-0812">Transmembrane</keyword>
<feature type="transmembrane region" description="Helical" evidence="1">
    <location>
        <begin position="5"/>
        <end position="27"/>
    </location>
</feature>
<dbReference type="PANTHER" id="PTHR34220">
    <property type="entry name" value="SENSOR HISTIDINE KINASE YPDA"/>
    <property type="match status" value="1"/>
</dbReference>
<feature type="domain" description="Signal transduction histidine kinase internal region" evidence="2">
    <location>
        <begin position="159"/>
        <end position="237"/>
    </location>
</feature>